<dbReference type="Proteomes" id="UP001143463">
    <property type="component" value="Unassembled WGS sequence"/>
</dbReference>
<protein>
    <recommendedName>
        <fullName evidence="3">ACT domain-containing protein</fullName>
    </recommendedName>
</protein>
<organism evidence="1 2">
    <name type="scientific">Pseudonocardia halophobica</name>
    <dbReference type="NCBI Taxonomy" id="29401"/>
    <lineage>
        <taxon>Bacteria</taxon>
        <taxon>Bacillati</taxon>
        <taxon>Actinomycetota</taxon>
        <taxon>Actinomycetes</taxon>
        <taxon>Pseudonocardiales</taxon>
        <taxon>Pseudonocardiaceae</taxon>
        <taxon>Pseudonocardia</taxon>
    </lineage>
</organism>
<sequence>MLRLRYAGGSGILRTVPQLCTRRGWAVQDLAIARESVSDDGAGVAAVPLRLAGRGDLTALASELAEVEGVRSARTGHEDAFDVEE</sequence>
<evidence type="ECO:0000313" key="1">
    <source>
        <dbReference type="EMBL" id="GLL13453.1"/>
    </source>
</evidence>
<evidence type="ECO:0008006" key="3">
    <source>
        <dbReference type="Google" id="ProtNLM"/>
    </source>
</evidence>
<keyword evidence="2" id="KW-1185">Reference proteome</keyword>
<accession>A0A9W6NY63</accession>
<dbReference type="RefSeq" id="WP_051737559.1">
    <property type="nucleotide sequence ID" value="NZ_BAAAUZ010000007.1"/>
</dbReference>
<dbReference type="EMBL" id="BSFQ01000022">
    <property type="protein sequence ID" value="GLL13453.1"/>
    <property type="molecule type" value="Genomic_DNA"/>
</dbReference>
<evidence type="ECO:0000313" key="2">
    <source>
        <dbReference type="Proteomes" id="UP001143463"/>
    </source>
</evidence>
<reference evidence="1" key="1">
    <citation type="journal article" date="2014" name="Int. J. Syst. Evol. Microbiol.">
        <title>Complete genome sequence of Corynebacterium casei LMG S-19264T (=DSM 44701T), isolated from a smear-ripened cheese.</title>
        <authorList>
            <consortium name="US DOE Joint Genome Institute (JGI-PGF)"/>
            <person name="Walter F."/>
            <person name="Albersmeier A."/>
            <person name="Kalinowski J."/>
            <person name="Ruckert C."/>
        </authorList>
    </citation>
    <scope>NUCLEOTIDE SEQUENCE</scope>
    <source>
        <strain evidence="1">VKM Ac-1069</strain>
    </source>
</reference>
<comment type="caution">
    <text evidence="1">The sequence shown here is derived from an EMBL/GenBank/DDBJ whole genome shotgun (WGS) entry which is preliminary data.</text>
</comment>
<proteinExistence type="predicted"/>
<gene>
    <name evidence="1" type="ORF">GCM10017577_45970</name>
</gene>
<dbReference type="AlphaFoldDB" id="A0A9W6NY63"/>
<reference evidence="1" key="2">
    <citation type="submission" date="2023-01" db="EMBL/GenBank/DDBJ databases">
        <authorList>
            <person name="Sun Q."/>
            <person name="Evtushenko L."/>
        </authorList>
    </citation>
    <scope>NUCLEOTIDE SEQUENCE</scope>
    <source>
        <strain evidence="1">VKM Ac-1069</strain>
    </source>
</reference>
<name>A0A9W6NY63_9PSEU</name>